<feature type="transmembrane region" description="Helical" evidence="1">
    <location>
        <begin position="83"/>
        <end position="101"/>
    </location>
</feature>
<feature type="transmembrane region" description="Helical" evidence="1">
    <location>
        <begin position="149"/>
        <end position="170"/>
    </location>
</feature>
<gene>
    <name evidence="2" type="ORF">ACHAWO_012270</name>
</gene>
<reference evidence="2 3" key="1">
    <citation type="submission" date="2024-10" db="EMBL/GenBank/DDBJ databases">
        <title>Updated reference genomes for cyclostephanoid diatoms.</title>
        <authorList>
            <person name="Roberts W.R."/>
            <person name="Alverson A.J."/>
        </authorList>
    </citation>
    <scope>NUCLEOTIDE SEQUENCE [LARGE SCALE GENOMIC DNA]</scope>
    <source>
        <strain evidence="2 3">AJA010-31</strain>
    </source>
</reference>
<feature type="transmembrane region" description="Helical" evidence="1">
    <location>
        <begin position="48"/>
        <end position="71"/>
    </location>
</feature>
<feature type="transmembrane region" description="Helical" evidence="1">
    <location>
        <begin position="12"/>
        <end position="36"/>
    </location>
</feature>
<proteinExistence type="predicted"/>
<comment type="caution">
    <text evidence="2">The sequence shown here is derived from an EMBL/GenBank/DDBJ whole genome shotgun (WGS) entry which is preliminary data.</text>
</comment>
<keyword evidence="1" id="KW-0472">Membrane</keyword>
<accession>A0ABD3QW75</accession>
<dbReference type="AlphaFoldDB" id="A0ABD3QW75"/>
<dbReference type="Proteomes" id="UP001530400">
    <property type="component" value="Unassembled WGS sequence"/>
</dbReference>
<keyword evidence="1" id="KW-0812">Transmembrane</keyword>
<name>A0ABD3QW75_9STRA</name>
<sequence length="222" mass="24794">MISEYIHFHIGLGWTGVAFGSIAWGLRVPGALFILLRRSLPSQNIARTVSILHVIAGGLFLVCCIFMPITANWIWPRYGTPPSMYIAIVIGLLCIRLYKFLSEAKADTEVEGEAIVNEDQTGIEHRNRHLQFTIIPQTRREFLLVFLKYAHALLMIYSWVMLLGAGQAFLANSRTNDFPYPPGPLADSLVGRCYGRDLQDPKAPNWLLNLTCGLGVMCNGKS</sequence>
<evidence type="ECO:0000256" key="1">
    <source>
        <dbReference type="SAM" id="Phobius"/>
    </source>
</evidence>
<evidence type="ECO:0000313" key="2">
    <source>
        <dbReference type="EMBL" id="KAL3804595.1"/>
    </source>
</evidence>
<protein>
    <submittedName>
        <fullName evidence="2">Uncharacterized protein</fullName>
    </submittedName>
</protein>
<keyword evidence="1" id="KW-1133">Transmembrane helix</keyword>
<evidence type="ECO:0000313" key="3">
    <source>
        <dbReference type="Proteomes" id="UP001530400"/>
    </source>
</evidence>
<keyword evidence="3" id="KW-1185">Reference proteome</keyword>
<organism evidence="2 3">
    <name type="scientific">Cyclotella atomus</name>
    <dbReference type="NCBI Taxonomy" id="382360"/>
    <lineage>
        <taxon>Eukaryota</taxon>
        <taxon>Sar</taxon>
        <taxon>Stramenopiles</taxon>
        <taxon>Ochrophyta</taxon>
        <taxon>Bacillariophyta</taxon>
        <taxon>Coscinodiscophyceae</taxon>
        <taxon>Thalassiosirophycidae</taxon>
        <taxon>Stephanodiscales</taxon>
        <taxon>Stephanodiscaceae</taxon>
        <taxon>Cyclotella</taxon>
    </lineage>
</organism>
<dbReference type="EMBL" id="JALLPJ020000037">
    <property type="protein sequence ID" value="KAL3804595.1"/>
    <property type="molecule type" value="Genomic_DNA"/>
</dbReference>